<keyword evidence="8 11" id="KW-1133">Transmembrane helix</keyword>
<protein>
    <recommendedName>
        <fullName evidence="11">Cellulose synthase catalytic subunit [UDP-forming]</fullName>
        <ecNumber evidence="11">2.4.1.12</ecNumber>
    </recommendedName>
</protein>
<evidence type="ECO:0000256" key="9">
    <source>
        <dbReference type="ARBA" id="ARBA00023136"/>
    </source>
</evidence>
<evidence type="ECO:0000256" key="8">
    <source>
        <dbReference type="ARBA" id="ARBA00022989"/>
    </source>
</evidence>
<feature type="transmembrane region" description="Helical" evidence="11">
    <location>
        <begin position="87"/>
        <end position="112"/>
    </location>
</feature>
<evidence type="ECO:0000256" key="3">
    <source>
        <dbReference type="ARBA" id="ARBA00022519"/>
    </source>
</evidence>
<dbReference type="InterPro" id="IPR029044">
    <property type="entry name" value="Nucleotide-diphossugar_trans"/>
</dbReference>
<dbReference type="NCBIfam" id="TIGR03030">
    <property type="entry name" value="CelA"/>
    <property type="match status" value="1"/>
</dbReference>
<evidence type="ECO:0000259" key="13">
    <source>
        <dbReference type="Pfam" id="PF07238"/>
    </source>
</evidence>
<accession>A0ABT3NU42</accession>
<feature type="transmembrane region" description="Helical" evidence="11">
    <location>
        <begin position="57"/>
        <end position="75"/>
    </location>
</feature>
<dbReference type="Gene3D" id="2.40.10.220">
    <property type="entry name" value="predicted glycosyltransferase like domains"/>
    <property type="match status" value="1"/>
</dbReference>
<sequence>MRIRAAQGRALRGVSIAAGLLLAISVITLPLNAAQQGLLTLLGIAVFLVVNRFRSRAASLVLIALSGMVTLRYLFWRATETLEFEGFLQTLLGTGLVCAELYAAILLFLSYFQGAWPLGRKPVPLPPNPEEWPEVDVYVPTYNEDLEIVRPTVLACMQMDYPQDKLKVWILDDGRRPEFRAFAEEAGCGYIIRPDNKGAKAGNLNHAMRHTSGKYIAIFDCDHAPTRAFLQMTLGWLERDSRIAMVQTPHYFHSPDPFERNLARGRPVPNEGLLFYGLIQDGNDTWNAAFFCGSCAVIRREALEEVGGVPHETVTEDCHCSFRMQSKGWHTAYLRLPLASGLATERLAIHIGQRMRWARGMIQIMRQENTPFARALRVTQRLCYFTASYSYLFALPRVVFLTSPLAFLFFGQSVIAASPLAIVAYAGGHLFHAVATSARLNGPNRHSFWSEIYETAIAIQLLPVTVVTLLDPKRGKFNVTDKGGMLDEGYLDFRVVWPTITLFLLVFAGFCVGVVGSLTTTMGTLEFQAYLLNTIWAGLCLIPLSASIAVGREREQSRRRARSPAVLPARLSMPDGTEVAAQTVDLSLSGSRLTIERPLGVAEGDAIRASFHAGGEWVTVPARIVSWEGSVAFLEFTPSGLADEAAIVRVFFGRPDAWLHWDKWPADRPLRALGMVVGATADAVFRRYRFALSKAPKRVPDAPAAAKGPVRVSDVLPPRRAVATTAAALALLLAGAAPALSQVRFPPSSAPAQLPPALAPLPPPLLAPSPAPLELPPASGREIRLTLRELGQQGPMQLRGTADLQGVLFGIRADEVVTEGRLSLSGAVSPSLLPSLSQLAITLNEQPVGQITPDPARPAFGPLDFPLDPVAFTELNRLNFRFTGRYAVECNDPLSGLLWATVSERTTMTLRVERLPPQRDLARLPEPLFDPRDLRSALRLPVVLAESAGPQALRAAAIATSWFAVQAGYRGARFPVEREIPARGDAILFAVGAEAWPELSLPRLEGPTLAVVANPNDSFGTLLVVAGRSEAEAAQAATGLAVARAGLSGPLATLGDVRPAPRLPYDAPLWLPPDRAVPVGELLPAERLQASGYQPGPIRVPLRTAPDLYTWRNRGIPLELAWRAPPGPVVDTGSSRFDVLVSGNYLRSFPLGEWERSAWWDWLMRQAGANADVRRGRMAIPTYSLLGREDLELRFDMRPMNRGDCVAVPGDIRAALDPTSRVDLSGAYRFARLPNLGFFASAGFPFTRMADLSETTAILPDRPNAVETGAFLDLVGGLAAHVGLAATGLQVVGPGGVQAAAGRDLLVFGTLGRQPALATLLADTPMQMQGNRLSVALPPMLQDVRALLSDAPSSTERNRATAHLSSIGEGMGALIGARSPLSSSRSVVAVTGATPAAMGEVVSALLDPARVAQIQGDLSVFSGTGIAAFRTGATYGVGDLPWWLVPQAWMQGRFERLAIALVAAAFLLGLPWYWIMRRKAASRLRARTPKEPR</sequence>
<dbReference type="Pfam" id="PF03170">
    <property type="entry name" value="BcsB"/>
    <property type="match status" value="1"/>
</dbReference>
<keyword evidence="7 11" id="KW-0135">Cellulose biosynthesis</keyword>
<name>A0ABT3NU42_9PROT</name>
<feature type="transmembrane region" description="Helical" evidence="11">
    <location>
        <begin position="9"/>
        <end position="27"/>
    </location>
</feature>
<dbReference type="EMBL" id="JAPFQI010000004">
    <property type="protein sequence ID" value="MCW8085679.1"/>
    <property type="molecule type" value="Genomic_DNA"/>
</dbReference>
<evidence type="ECO:0000256" key="7">
    <source>
        <dbReference type="ARBA" id="ARBA00022916"/>
    </source>
</evidence>
<keyword evidence="4 11" id="KW-0328">Glycosyltransferase</keyword>
<dbReference type="PRINTS" id="PR01439">
    <property type="entry name" value="CELLSNTHASEA"/>
</dbReference>
<dbReference type="Pfam" id="PF03552">
    <property type="entry name" value="Cellulose_synt"/>
    <property type="match status" value="1"/>
</dbReference>
<dbReference type="SUPFAM" id="SSF53448">
    <property type="entry name" value="Nucleotide-diphospho-sugar transferases"/>
    <property type="match status" value="1"/>
</dbReference>
<dbReference type="Proteomes" id="UP001526430">
    <property type="component" value="Unassembled WGS sequence"/>
</dbReference>
<feature type="domain" description="Glycosyltransferase 2-like" evidence="12">
    <location>
        <begin position="137"/>
        <end position="306"/>
    </location>
</feature>
<dbReference type="InterPro" id="IPR005150">
    <property type="entry name" value="Cellulose_synth"/>
</dbReference>
<feature type="transmembrane region" description="Helical" evidence="11">
    <location>
        <begin position="406"/>
        <end position="431"/>
    </location>
</feature>
<feature type="transmembrane region" description="Helical" evidence="11">
    <location>
        <begin position="1457"/>
        <end position="1475"/>
    </location>
</feature>
<dbReference type="EC" id="2.4.1.12" evidence="11"/>
<proteinExistence type="predicted"/>
<feature type="transmembrane region" description="Helical" evidence="11">
    <location>
        <begin position="495"/>
        <end position="518"/>
    </location>
</feature>
<dbReference type="Pfam" id="PF00535">
    <property type="entry name" value="Glycos_transf_2"/>
    <property type="match status" value="1"/>
</dbReference>
<organism evidence="14 15">
    <name type="scientific">Sabulicella glaciei</name>
    <dbReference type="NCBI Taxonomy" id="2984948"/>
    <lineage>
        <taxon>Bacteria</taxon>
        <taxon>Pseudomonadati</taxon>
        <taxon>Pseudomonadota</taxon>
        <taxon>Alphaproteobacteria</taxon>
        <taxon>Acetobacterales</taxon>
        <taxon>Acetobacteraceae</taxon>
        <taxon>Sabulicella</taxon>
    </lineage>
</organism>
<dbReference type="InterPro" id="IPR018513">
    <property type="entry name" value="Cell_synthase_bac"/>
</dbReference>
<dbReference type="RefSeq" id="WP_301589614.1">
    <property type="nucleotide sequence ID" value="NZ_JAPFQI010000004.1"/>
</dbReference>
<comment type="function">
    <text evidence="11">Catalytic subunit of cellulose synthase. It polymerizes uridine 5'-diphosphate glucose to cellulose.</text>
</comment>
<dbReference type="PANTHER" id="PTHR43867:SF2">
    <property type="entry name" value="CELLULOSE SYNTHASE CATALYTIC SUBUNIT A [UDP-FORMING]"/>
    <property type="match status" value="1"/>
</dbReference>
<dbReference type="Gene3D" id="2.60.120.260">
    <property type="entry name" value="Galactose-binding domain-like"/>
    <property type="match status" value="2"/>
</dbReference>
<feature type="transmembrane region" description="Helical" evidence="11">
    <location>
        <begin position="530"/>
        <end position="550"/>
    </location>
</feature>
<comment type="cofactor">
    <cofactor evidence="11">
        <name>Mg(2+)</name>
        <dbReference type="ChEBI" id="CHEBI:18420"/>
    </cofactor>
</comment>
<evidence type="ECO:0000256" key="11">
    <source>
        <dbReference type="RuleBase" id="RU365020"/>
    </source>
</evidence>
<dbReference type="SUPFAM" id="SSF141371">
    <property type="entry name" value="PilZ domain-like"/>
    <property type="match status" value="1"/>
</dbReference>
<evidence type="ECO:0000256" key="4">
    <source>
        <dbReference type="ARBA" id="ARBA00022676"/>
    </source>
</evidence>
<reference evidence="14 15" key="1">
    <citation type="submission" date="2022-10" db="EMBL/GenBank/DDBJ databases">
        <title>Roseococcus glaciei nov., sp. nov., isolated from glacier.</title>
        <authorList>
            <person name="Liu Q."/>
            <person name="Xin Y.-H."/>
        </authorList>
    </citation>
    <scope>NUCLEOTIDE SEQUENCE [LARGE SCALE GENOMIC DNA]</scope>
    <source>
        <strain evidence="14 15">MDT2-1-1</strain>
    </source>
</reference>
<keyword evidence="2 11" id="KW-1003">Cell membrane</keyword>
<keyword evidence="15" id="KW-1185">Reference proteome</keyword>
<comment type="catalytic activity">
    <reaction evidence="10 11">
        <text>[(1-&gt;4)-beta-D-glucosyl](n) + UDP-alpha-D-glucose = [(1-&gt;4)-beta-D-glucosyl](n+1) + UDP + H(+)</text>
        <dbReference type="Rhea" id="RHEA:19929"/>
        <dbReference type="Rhea" id="RHEA-COMP:10033"/>
        <dbReference type="Rhea" id="RHEA-COMP:10034"/>
        <dbReference type="ChEBI" id="CHEBI:15378"/>
        <dbReference type="ChEBI" id="CHEBI:18246"/>
        <dbReference type="ChEBI" id="CHEBI:58223"/>
        <dbReference type="ChEBI" id="CHEBI:58885"/>
        <dbReference type="EC" id="2.4.1.12"/>
    </reaction>
</comment>
<dbReference type="Gene3D" id="3.90.550.10">
    <property type="entry name" value="Spore Coat Polysaccharide Biosynthesis Protein SpsA, Chain A"/>
    <property type="match status" value="1"/>
</dbReference>
<evidence type="ECO:0000256" key="10">
    <source>
        <dbReference type="ARBA" id="ARBA00048682"/>
    </source>
</evidence>
<evidence type="ECO:0000313" key="14">
    <source>
        <dbReference type="EMBL" id="MCW8085679.1"/>
    </source>
</evidence>
<keyword evidence="11" id="KW-0973">c-di-GMP</keyword>
<evidence type="ECO:0000256" key="5">
    <source>
        <dbReference type="ARBA" id="ARBA00022679"/>
    </source>
</evidence>
<evidence type="ECO:0000313" key="15">
    <source>
        <dbReference type="Proteomes" id="UP001526430"/>
    </source>
</evidence>
<feature type="domain" description="PilZ" evidence="13">
    <location>
        <begin position="556"/>
        <end position="652"/>
    </location>
</feature>
<dbReference type="InterPro" id="IPR009875">
    <property type="entry name" value="PilZ_domain"/>
</dbReference>
<keyword evidence="6 11" id="KW-0812">Transmembrane</keyword>
<evidence type="ECO:0000256" key="1">
    <source>
        <dbReference type="ARBA" id="ARBA00004429"/>
    </source>
</evidence>
<comment type="subcellular location">
    <subcellularLocation>
        <location evidence="1">Cell inner membrane</location>
        <topology evidence="1">Multi-pass membrane protein</topology>
    </subcellularLocation>
</comment>
<evidence type="ECO:0000259" key="12">
    <source>
        <dbReference type="Pfam" id="PF00535"/>
    </source>
</evidence>
<keyword evidence="5 11" id="KW-0808">Transferase</keyword>
<evidence type="ECO:0000256" key="2">
    <source>
        <dbReference type="ARBA" id="ARBA00022475"/>
    </source>
</evidence>
<comment type="caution">
    <text evidence="14">The sequence shown here is derived from an EMBL/GenBank/DDBJ whole genome shotgun (WGS) entry which is preliminary data.</text>
</comment>
<dbReference type="PANTHER" id="PTHR43867">
    <property type="entry name" value="CELLULOSE SYNTHASE CATALYTIC SUBUNIT A [UDP-FORMING]"/>
    <property type="match status" value="1"/>
</dbReference>
<dbReference type="InterPro" id="IPR003919">
    <property type="entry name" value="Cell_synth_A"/>
</dbReference>
<gene>
    <name evidence="14" type="primary">bcsA</name>
    <name evidence="14" type="ORF">OF850_08585</name>
</gene>
<dbReference type="InterPro" id="IPR001173">
    <property type="entry name" value="Glyco_trans_2-like"/>
</dbReference>
<feature type="transmembrane region" description="Helical" evidence="11">
    <location>
        <begin position="382"/>
        <end position="400"/>
    </location>
</feature>
<keyword evidence="9 11" id="KW-0472">Membrane</keyword>
<dbReference type="Pfam" id="PF07238">
    <property type="entry name" value="PilZ"/>
    <property type="match status" value="1"/>
</dbReference>
<dbReference type="InterPro" id="IPR050321">
    <property type="entry name" value="Glycosyltr_2/OpgH_subfam"/>
</dbReference>
<comment type="pathway">
    <text evidence="11">Glycan metabolism; bacterial cellulose biosynthesis.</text>
</comment>
<keyword evidence="3 11" id="KW-0997">Cell inner membrane</keyword>
<dbReference type="CDD" id="cd06421">
    <property type="entry name" value="CESA_CelA_like"/>
    <property type="match status" value="1"/>
</dbReference>
<feature type="transmembrane region" description="Helical" evidence="11">
    <location>
        <begin position="33"/>
        <end position="50"/>
    </location>
</feature>
<evidence type="ECO:0000256" key="6">
    <source>
        <dbReference type="ARBA" id="ARBA00022692"/>
    </source>
</evidence>